<name>A0A3M6TJZ7_POCDA</name>
<sequence length="259" mass="29540">DKVIYDETTRTCQIRRFPLSVSTTSSDSEVSNESCDSSRSLDWEQSDSSDGETRVTDGVIIPYEDEPLADCGEEVSPNANEEETDIDGLTPCECEQCNTEMLVGAFEFRCCREVTYSSAKLMFDGSIERINYITKHEDFNTITNRAVLLQVAPLLKRQDGGTYRRRSGGSEDDHKKRVSCHSVRNEGPVITRTVDVFISHLHMLTYRFIRAVAYGWTTRRLCGYIGWENRRPLPACVYHSTRNTRQHRGYANVQDGEEH</sequence>
<reference evidence="2 3" key="1">
    <citation type="journal article" date="2018" name="Sci. Rep.">
        <title>Comparative analysis of the Pocillopora damicornis genome highlights role of immune system in coral evolution.</title>
        <authorList>
            <person name="Cunning R."/>
            <person name="Bay R.A."/>
            <person name="Gillette P."/>
            <person name="Baker A.C."/>
            <person name="Traylor-Knowles N."/>
        </authorList>
    </citation>
    <scope>NUCLEOTIDE SEQUENCE [LARGE SCALE GENOMIC DNA]</scope>
    <source>
        <strain evidence="2">RSMAS</strain>
        <tissue evidence="2">Whole animal</tissue>
    </source>
</reference>
<feature type="non-terminal residue" evidence="2">
    <location>
        <position position="259"/>
    </location>
</feature>
<keyword evidence="3" id="KW-1185">Reference proteome</keyword>
<dbReference type="OrthoDB" id="5987625at2759"/>
<organism evidence="2 3">
    <name type="scientific">Pocillopora damicornis</name>
    <name type="common">Cauliflower coral</name>
    <name type="synonym">Millepora damicornis</name>
    <dbReference type="NCBI Taxonomy" id="46731"/>
    <lineage>
        <taxon>Eukaryota</taxon>
        <taxon>Metazoa</taxon>
        <taxon>Cnidaria</taxon>
        <taxon>Anthozoa</taxon>
        <taxon>Hexacorallia</taxon>
        <taxon>Scleractinia</taxon>
        <taxon>Astrocoeniina</taxon>
        <taxon>Pocilloporidae</taxon>
        <taxon>Pocillopora</taxon>
    </lineage>
</organism>
<evidence type="ECO:0000313" key="2">
    <source>
        <dbReference type="EMBL" id="RMX41710.1"/>
    </source>
</evidence>
<proteinExistence type="predicted"/>
<evidence type="ECO:0000256" key="1">
    <source>
        <dbReference type="SAM" id="MobiDB-lite"/>
    </source>
</evidence>
<comment type="caution">
    <text evidence="2">The sequence shown here is derived from an EMBL/GenBank/DDBJ whole genome shotgun (WGS) entry which is preliminary data.</text>
</comment>
<accession>A0A3M6TJZ7</accession>
<feature type="region of interest" description="Disordered" evidence="1">
    <location>
        <begin position="21"/>
        <end position="54"/>
    </location>
</feature>
<dbReference type="EMBL" id="RCHS01003457">
    <property type="protein sequence ID" value="RMX41710.1"/>
    <property type="molecule type" value="Genomic_DNA"/>
</dbReference>
<evidence type="ECO:0000313" key="3">
    <source>
        <dbReference type="Proteomes" id="UP000275408"/>
    </source>
</evidence>
<dbReference type="Proteomes" id="UP000275408">
    <property type="component" value="Unassembled WGS sequence"/>
</dbReference>
<feature type="compositionally biased region" description="Low complexity" evidence="1">
    <location>
        <begin position="21"/>
        <end position="40"/>
    </location>
</feature>
<feature type="non-terminal residue" evidence="2">
    <location>
        <position position="1"/>
    </location>
</feature>
<dbReference type="AlphaFoldDB" id="A0A3M6TJZ7"/>
<gene>
    <name evidence="2" type="ORF">pdam_00022134</name>
</gene>
<protein>
    <submittedName>
        <fullName evidence="2">Uncharacterized protein</fullName>
    </submittedName>
</protein>